<dbReference type="SUPFAM" id="SSF56935">
    <property type="entry name" value="Porins"/>
    <property type="match status" value="1"/>
</dbReference>
<name>A0A645GEY0_9ZZZZ</name>
<protein>
    <recommendedName>
        <fullName evidence="2">Porin domain-containing protein</fullName>
    </recommendedName>
</protein>
<accession>A0A645GEY0</accession>
<evidence type="ECO:0008006" key="2">
    <source>
        <dbReference type="Google" id="ProtNLM"/>
    </source>
</evidence>
<evidence type="ECO:0000313" key="1">
    <source>
        <dbReference type="EMBL" id="MPN25458.1"/>
    </source>
</evidence>
<comment type="caution">
    <text evidence="1">The sequence shown here is derived from an EMBL/GenBank/DDBJ whole genome shotgun (WGS) entry which is preliminary data.</text>
</comment>
<proteinExistence type="predicted"/>
<dbReference type="Pfam" id="PF16956">
    <property type="entry name" value="Porin_7"/>
    <property type="match status" value="1"/>
</dbReference>
<dbReference type="AlphaFoldDB" id="A0A645GEY0"/>
<dbReference type="EMBL" id="VSSQ01074648">
    <property type="protein sequence ID" value="MPN25458.1"/>
    <property type="molecule type" value="Genomic_DNA"/>
</dbReference>
<reference evidence="1" key="1">
    <citation type="submission" date="2019-08" db="EMBL/GenBank/DDBJ databases">
        <authorList>
            <person name="Kucharzyk K."/>
            <person name="Murdoch R.W."/>
            <person name="Higgins S."/>
            <person name="Loffler F."/>
        </authorList>
    </citation>
    <scope>NUCLEOTIDE SEQUENCE</scope>
</reference>
<organism evidence="1">
    <name type="scientific">bioreactor metagenome</name>
    <dbReference type="NCBI Taxonomy" id="1076179"/>
    <lineage>
        <taxon>unclassified sequences</taxon>
        <taxon>metagenomes</taxon>
        <taxon>ecological metagenomes</taxon>
    </lineage>
</organism>
<gene>
    <name evidence="1" type="ORF">SDC9_172867</name>
</gene>
<dbReference type="InterPro" id="IPR031593">
    <property type="entry name" value="Porin_7"/>
</dbReference>
<sequence length="92" mass="10211">MTQLSNGKDINLEAGASFGDLDEFNLAADYFIDKSLSVGADYYNNDLTDQNEFGINARKFFNQQVSLEGRVGFGEVGNNDYNSFGVAAKYRF</sequence>